<evidence type="ECO:0000313" key="1">
    <source>
        <dbReference type="EMBL" id="JAH29316.1"/>
    </source>
</evidence>
<accession>A0A0E9RJJ9</accession>
<protein>
    <submittedName>
        <fullName evidence="1">Uncharacterized protein</fullName>
    </submittedName>
</protein>
<proteinExistence type="predicted"/>
<dbReference type="EMBL" id="GBXM01079261">
    <property type="protein sequence ID" value="JAH29316.1"/>
    <property type="molecule type" value="Transcribed_RNA"/>
</dbReference>
<name>A0A0E9RJJ9_ANGAN</name>
<dbReference type="AlphaFoldDB" id="A0A0E9RJJ9"/>
<organism evidence="1">
    <name type="scientific">Anguilla anguilla</name>
    <name type="common">European freshwater eel</name>
    <name type="synonym">Muraena anguilla</name>
    <dbReference type="NCBI Taxonomy" id="7936"/>
    <lineage>
        <taxon>Eukaryota</taxon>
        <taxon>Metazoa</taxon>
        <taxon>Chordata</taxon>
        <taxon>Craniata</taxon>
        <taxon>Vertebrata</taxon>
        <taxon>Euteleostomi</taxon>
        <taxon>Actinopterygii</taxon>
        <taxon>Neopterygii</taxon>
        <taxon>Teleostei</taxon>
        <taxon>Anguilliformes</taxon>
        <taxon>Anguillidae</taxon>
        <taxon>Anguilla</taxon>
    </lineage>
</organism>
<reference evidence="1" key="2">
    <citation type="journal article" date="2015" name="Fish Shellfish Immunol.">
        <title>Early steps in the European eel (Anguilla anguilla)-Vibrio vulnificus interaction in the gills: Role of the RtxA13 toxin.</title>
        <authorList>
            <person name="Callol A."/>
            <person name="Pajuelo D."/>
            <person name="Ebbesson L."/>
            <person name="Teles M."/>
            <person name="MacKenzie S."/>
            <person name="Amaro C."/>
        </authorList>
    </citation>
    <scope>NUCLEOTIDE SEQUENCE</scope>
</reference>
<reference evidence="1" key="1">
    <citation type="submission" date="2014-11" db="EMBL/GenBank/DDBJ databases">
        <authorList>
            <person name="Amaro Gonzalez C."/>
        </authorList>
    </citation>
    <scope>NUCLEOTIDE SEQUENCE</scope>
</reference>
<sequence length="58" mass="6580">MTHGNPTQSLHFSSQDSVNCGHLPRLKLKQNQIKPNDENRLLKEELGFAGSWCFTVAR</sequence>